<evidence type="ECO:0000313" key="3">
    <source>
        <dbReference type="Proteomes" id="UP000585507"/>
    </source>
</evidence>
<accession>A0A7W8UCT7</accession>
<gene>
    <name evidence="2" type="ORF">GGD55_003056</name>
</gene>
<comment type="caution">
    <text evidence="2">The sequence shown here is derived from an EMBL/GenBank/DDBJ whole genome shotgun (WGS) entry which is preliminary data.</text>
</comment>
<feature type="region of interest" description="Disordered" evidence="1">
    <location>
        <begin position="1"/>
        <end position="23"/>
    </location>
</feature>
<dbReference type="Proteomes" id="UP000585507">
    <property type="component" value="Unassembled WGS sequence"/>
</dbReference>
<evidence type="ECO:0000256" key="1">
    <source>
        <dbReference type="SAM" id="MobiDB-lite"/>
    </source>
</evidence>
<dbReference type="EMBL" id="JACHBK010000006">
    <property type="protein sequence ID" value="MBB5536349.1"/>
    <property type="molecule type" value="Genomic_DNA"/>
</dbReference>
<proteinExistence type="predicted"/>
<keyword evidence="3" id="KW-1185">Reference proteome</keyword>
<evidence type="ECO:0000313" key="2">
    <source>
        <dbReference type="EMBL" id="MBB5536349.1"/>
    </source>
</evidence>
<protein>
    <submittedName>
        <fullName evidence="2">Uncharacterized protein</fullName>
    </submittedName>
</protein>
<sequence>MPCLQSRAIARSPDSGREGARLTTPQYSNSTLVTDEQLFAIGSQFAFWANKSI</sequence>
<dbReference type="AlphaFoldDB" id="A0A7W8UCT7"/>
<organism evidence="2 3">
    <name type="scientific">Rhizobium giardinii</name>
    <dbReference type="NCBI Taxonomy" id="56731"/>
    <lineage>
        <taxon>Bacteria</taxon>
        <taxon>Pseudomonadati</taxon>
        <taxon>Pseudomonadota</taxon>
        <taxon>Alphaproteobacteria</taxon>
        <taxon>Hyphomicrobiales</taxon>
        <taxon>Rhizobiaceae</taxon>
        <taxon>Rhizobium/Agrobacterium group</taxon>
        <taxon>Rhizobium</taxon>
    </lineage>
</organism>
<reference evidence="2 3" key="1">
    <citation type="submission" date="2020-08" db="EMBL/GenBank/DDBJ databases">
        <title>Genomic Encyclopedia of Type Strains, Phase IV (KMG-V): Genome sequencing to study the core and pangenomes of soil and plant-associated prokaryotes.</title>
        <authorList>
            <person name="Whitman W."/>
        </authorList>
    </citation>
    <scope>NUCLEOTIDE SEQUENCE [LARGE SCALE GENOMIC DNA]</scope>
    <source>
        <strain evidence="2 3">SEMIA 4084</strain>
    </source>
</reference>
<name>A0A7W8UCT7_9HYPH</name>